<gene>
    <name evidence="1" type="ORF">CVT26_007178</name>
</gene>
<dbReference type="InParanoid" id="A0A409W6P4"/>
<dbReference type="AlphaFoldDB" id="A0A409W6P4"/>
<name>A0A409W6P4_9AGAR</name>
<organism evidence="1 2">
    <name type="scientific">Gymnopilus dilepis</name>
    <dbReference type="NCBI Taxonomy" id="231916"/>
    <lineage>
        <taxon>Eukaryota</taxon>
        <taxon>Fungi</taxon>
        <taxon>Dikarya</taxon>
        <taxon>Basidiomycota</taxon>
        <taxon>Agaricomycotina</taxon>
        <taxon>Agaricomycetes</taxon>
        <taxon>Agaricomycetidae</taxon>
        <taxon>Agaricales</taxon>
        <taxon>Agaricineae</taxon>
        <taxon>Hymenogastraceae</taxon>
        <taxon>Gymnopilus</taxon>
    </lineage>
</organism>
<dbReference type="SUPFAM" id="SSF81901">
    <property type="entry name" value="HCP-like"/>
    <property type="match status" value="1"/>
</dbReference>
<reference evidence="1 2" key="1">
    <citation type="journal article" date="2018" name="Evol. Lett.">
        <title>Horizontal gene cluster transfer increased hallucinogenic mushroom diversity.</title>
        <authorList>
            <person name="Reynolds H.T."/>
            <person name="Vijayakumar V."/>
            <person name="Gluck-Thaler E."/>
            <person name="Korotkin H.B."/>
            <person name="Matheny P.B."/>
            <person name="Slot J.C."/>
        </authorList>
    </citation>
    <scope>NUCLEOTIDE SEQUENCE [LARGE SCALE GENOMIC DNA]</scope>
    <source>
        <strain evidence="1 2">SRW20</strain>
    </source>
</reference>
<comment type="caution">
    <text evidence="1">The sequence shown here is derived from an EMBL/GenBank/DDBJ whole genome shotgun (WGS) entry which is preliminary data.</text>
</comment>
<proteinExistence type="predicted"/>
<dbReference type="EMBL" id="NHYE01005361">
    <property type="protein sequence ID" value="PPQ74135.1"/>
    <property type="molecule type" value="Genomic_DNA"/>
</dbReference>
<accession>A0A409W6P4</accession>
<evidence type="ECO:0000313" key="1">
    <source>
        <dbReference type="EMBL" id="PPQ74135.1"/>
    </source>
</evidence>
<dbReference type="OrthoDB" id="9991317at2759"/>
<dbReference type="InterPro" id="IPR011990">
    <property type="entry name" value="TPR-like_helical_dom_sf"/>
</dbReference>
<evidence type="ECO:0000313" key="2">
    <source>
        <dbReference type="Proteomes" id="UP000284706"/>
    </source>
</evidence>
<protein>
    <submittedName>
        <fullName evidence="1">Uncharacterized protein</fullName>
    </submittedName>
</protein>
<feature type="non-terminal residue" evidence="1">
    <location>
        <position position="322"/>
    </location>
</feature>
<dbReference type="Gene3D" id="1.25.40.10">
    <property type="entry name" value="Tetratricopeptide repeat domain"/>
    <property type="match status" value="1"/>
</dbReference>
<sequence>MSDNSRAEKNEIHIHEILVQCTKQDADRPELNDLELVVIKAQGNVPIQLTRVSGTTWKQRNQDSIRVPPKGLVLVATSERHGDLGFGCIEEDPTKFLRGQEDSRCNLQLEGENGLALSISFRLYKHVSNETRSQSLIEQMLADPSMVLKLSSLVPDDNPVKADGLNAIGAKLQEKFATTQDKADIDEAINAYEKALRLLSADDARFLVFQHDAGMAYDDRFLRFGNIGDINMAIERLQISLTMLPKGDEKLPAVQNNLGSCFAERFAHTGNMDDLTQSIQLQQQAVELTPEGHADLPSRLNNLGNSFMHRFERTGDLHDIGQ</sequence>
<keyword evidence="2" id="KW-1185">Reference proteome</keyword>
<dbReference type="STRING" id="231916.A0A409W6P4"/>
<dbReference type="Proteomes" id="UP000284706">
    <property type="component" value="Unassembled WGS sequence"/>
</dbReference>